<evidence type="ECO:0000313" key="12">
    <source>
        <dbReference type="Proteomes" id="UP000004688"/>
    </source>
</evidence>
<keyword evidence="7 9" id="KW-0573">Peptidoglycan synthesis</keyword>
<evidence type="ECO:0000256" key="3">
    <source>
        <dbReference type="ARBA" id="ARBA00022676"/>
    </source>
</evidence>
<dbReference type="GO" id="GO:0008360">
    <property type="term" value="P:regulation of cell shape"/>
    <property type="evidence" value="ECO:0007669"/>
    <property type="project" value="UniProtKB-UniRule"/>
</dbReference>
<dbReference type="InterPro" id="IPR005490">
    <property type="entry name" value="LD_TPept_cat_dom"/>
</dbReference>
<dbReference type="Proteomes" id="UP000004688">
    <property type="component" value="Chromosome"/>
</dbReference>
<evidence type="ECO:0000256" key="5">
    <source>
        <dbReference type="ARBA" id="ARBA00022801"/>
    </source>
</evidence>
<dbReference type="EMBL" id="CP003742">
    <property type="protein sequence ID" value="AGI71352.1"/>
    <property type="molecule type" value="Genomic_DNA"/>
</dbReference>
<dbReference type="GO" id="GO:0005576">
    <property type="term" value="C:extracellular region"/>
    <property type="evidence" value="ECO:0007669"/>
    <property type="project" value="TreeGrafter"/>
</dbReference>
<name>M9RGM3_9RHOB</name>
<dbReference type="GO" id="GO:0071555">
    <property type="term" value="P:cell wall organization"/>
    <property type="evidence" value="ECO:0007669"/>
    <property type="project" value="UniProtKB-UniRule"/>
</dbReference>
<dbReference type="PANTHER" id="PTHR30582">
    <property type="entry name" value="L,D-TRANSPEPTIDASE"/>
    <property type="match status" value="1"/>
</dbReference>
<evidence type="ECO:0000256" key="4">
    <source>
        <dbReference type="ARBA" id="ARBA00022679"/>
    </source>
</evidence>
<evidence type="ECO:0000256" key="7">
    <source>
        <dbReference type="ARBA" id="ARBA00022984"/>
    </source>
</evidence>
<sequence length="200" mass="22244">MRLDRTAHPCKCLKKLRMDRPMQTKRSFIIGAAATLATPLVVGAQEAPDRNSSSFITQDWQDHFSTLGNGAILADITSRALHYWGADGSYRLYPSSVPMSEDLTRRGYSQIVRKRVGPTWTPTQSMRERDPSLPVMMDAGPGNPLGTHAMYLDWPAYLIHGTHDTRKIGRQSSSGCIGLYNDHIAELFAVVETGTQVRLL</sequence>
<keyword evidence="5" id="KW-0378">Hydrolase</keyword>
<protein>
    <submittedName>
        <fullName evidence="11">Putative ErfK/YbiS/YcfS/YnhG protein</fullName>
    </submittedName>
</protein>
<dbReference type="GO" id="GO:0016757">
    <property type="term" value="F:glycosyltransferase activity"/>
    <property type="evidence" value="ECO:0007669"/>
    <property type="project" value="UniProtKB-KW"/>
</dbReference>
<dbReference type="AlphaFoldDB" id="M9RGM3"/>
<dbReference type="KEGG" id="oar:OA238_c11740"/>
<dbReference type="PANTHER" id="PTHR30582:SF24">
    <property type="entry name" value="L,D-TRANSPEPTIDASE ERFK_SRFK-RELATED"/>
    <property type="match status" value="1"/>
</dbReference>
<comment type="pathway">
    <text evidence="1 9">Cell wall biogenesis; peptidoglycan biosynthesis.</text>
</comment>
<dbReference type="PROSITE" id="PS52029">
    <property type="entry name" value="LD_TPASE"/>
    <property type="match status" value="1"/>
</dbReference>
<feature type="active site" description="Proton donor/acceptor" evidence="9">
    <location>
        <position position="160"/>
    </location>
</feature>
<feature type="active site" description="Nucleophile" evidence="9">
    <location>
        <position position="176"/>
    </location>
</feature>
<dbReference type="HOGENOM" id="CLU_042399_2_0_5"/>
<dbReference type="CDD" id="cd16913">
    <property type="entry name" value="YkuD_like"/>
    <property type="match status" value="1"/>
</dbReference>
<evidence type="ECO:0000256" key="8">
    <source>
        <dbReference type="ARBA" id="ARBA00023316"/>
    </source>
</evidence>
<reference evidence="11 12" key="1">
    <citation type="journal article" date="2013" name="PLoS ONE">
        <title>Poles Apart: Arctic and Antarctic Octadecabacter strains Share High Genome Plasticity and a New Type of Xanthorhodopsin.</title>
        <authorList>
            <person name="Vollmers J."/>
            <person name="Voget S."/>
            <person name="Dietrich S."/>
            <person name="Gollnow K."/>
            <person name="Smits M."/>
            <person name="Meyer K."/>
            <person name="Brinkhoff T."/>
            <person name="Simon M."/>
            <person name="Daniel R."/>
        </authorList>
    </citation>
    <scope>NUCLEOTIDE SEQUENCE [LARGE SCALE GENOMIC DNA]</scope>
    <source>
        <strain evidence="11 12">238</strain>
    </source>
</reference>
<dbReference type="GO" id="GO:0071972">
    <property type="term" value="F:peptidoglycan L,D-transpeptidase activity"/>
    <property type="evidence" value="ECO:0007669"/>
    <property type="project" value="TreeGrafter"/>
</dbReference>
<evidence type="ECO:0000313" key="11">
    <source>
        <dbReference type="EMBL" id="AGI71352.1"/>
    </source>
</evidence>
<evidence type="ECO:0000256" key="6">
    <source>
        <dbReference type="ARBA" id="ARBA00022960"/>
    </source>
</evidence>
<dbReference type="UniPathway" id="UPA00219"/>
<organism evidence="11 12">
    <name type="scientific">Octadecabacter arcticus 238</name>
    <dbReference type="NCBI Taxonomy" id="391616"/>
    <lineage>
        <taxon>Bacteria</taxon>
        <taxon>Pseudomonadati</taxon>
        <taxon>Pseudomonadota</taxon>
        <taxon>Alphaproteobacteria</taxon>
        <taxon>Rhodobacterales</taxon>
        <taxon>Roseobacteraceae</taxon>
        <taxon>Octadecabacter</taxon>
    </lineage>
</organism>
<accession>M9RGM3</accession>
<evidence type="ECO:0000256" key="2">
    <source>
        <dbReference type="ARBA" id="ARBA00005992"/>
    </source>
</evidence>
<keyword evidence="6 9" id="KW-0133">Cell shape</keyword>
<dbReference type="SUPFAM" id="SSF141523">
    <property type="entry name" value="L,D-transpeptidase catalytic domain-like"/>
    <property type="match status" value="1"/>
</dbReference>
<proteinExistence type="inferred from homology"/>
<dbReference type="Gene3D" id="2.40.440.10">
    <property type="entry name" value="L,D-transpeptidase catalytic domain-like"/>
    <property type="match status" value="1"/>
</dbReference>
<evidence type="ECO:0000256" key="9">
    <source>
        <dbReference type="PROSITE-ProRule" id="PRU01373"/>
    </source>
</evidence>
<keyword evidence="4" id="KW-0808">Transferase</keyword>
<dbReference type="STRING" id="391616.OA238_c11740"/>
<dbReference type="GO" id="GO:0018104">
    <property type="term" value="P:peptidoglycan-protein cross-linking"/>
    <property type="evidence" value="ECO:0007669"/>
    <property type="project" value="TreeGrafter"/>
</dbReference>
<dbReference type="InterPro" id="IPR038063">
    <property type="entry name" value="Transpep_catalytic_dom"/>
</dbReference>
<evidence type="ECO:0000256" key="1">
    <source>
        <dbReference type="ARBA" id="ARBA00004752"/>
    </source>
</evidence>
<comment type="similarity">
    <text evidence="2">Belongs to the YkuD family.</text>
</comment>
<feature type="domain" description="L,D-TPase catalytic" evidence="10">
    <location>
        <begin position="70"/>
        <end position="200"/>
    </location>
</feature>
<keyword evidence="3" id="KW-0328">Glycosyltransferase</keyword>
<dbReference type="Pfam" id="PF03734">
    <property type="entry name" value="YkuD"/>
    <property type="match status" value="1"/>
</dbReference>
<keyword evidence="12" id="KW-1185">Reference proteome</keyword>
<keyword evidence="8 9" id="KW-0961">Cell wall biogenesis/degradation</keyword>
<dbReference type="eggNOG" id="COG1376">
    <property type="taxonomic scope" value="Bacteria"/>
</dbReference>
<gene>
    <name evidence="11" type="ORF">OA238_c11740</name>
</gene>
<evidence type="ECO:0000259" key="10">
    <source>
        <dbReference type="PROSITE" id="PS52029"/>
    </source>
</evidence>
<dbReference type="InterPro" id="IPR050979">
    <property type="entry name" value="LD-transpeptidase"/>
</dbReference>